<dbReference type="PRINTS" id="PR00081">
    <property type="entry name" value="GDHRDH"/>
</dbReference>
<proteinExistence type="inferred from homology"/>
<sequence>MTVALVTGATRGIGLETARGLVERGYRVYVGARDPRRGEQVAAELGARWVGLDVTDDASVAAALATVEAAEGRLDLLVNNAGILDTGEPDGPRALRTFDTNVVGVVRVTQAALPLLRRSPQATVVTVSSSAGSFWASTTPERVEFHLRAPLYSASKAAASMLTLQYAKAEPGVRFTAVEPGYTATEMTASMAGGRAPRDSAGVVVRAATDPEFAPTGTLNDEDGALAW</sequence>
<dbReference type="RefSeq" id="WP_208195996.1">
    <property type="nucleotide sequence ID" value="NZ_CP076023.1"/>
</dbReference>
<dbReference type="PANTHER" id="PTHR43008">
    <property type="entry name" value="BENZIL REDUCTASE"/>
    <property type="match status" value="1"/>
</dbReference>
<evidence type="ECO:0000256" key="2">
    <source>
        <dbReference type="ARBA" id="ARBA00023002"/>
    </source>
</evidence>
<reference evidence="4 5" key="1">
    <citation type="submission" date="2021-05" db="EMBL/GenBank/DDBJ databases">
        <title>Novel species in genus Cellulomonas.</title>
        <authorList>
            <person name="Zhang G."/>
        </authorList>
    </citation>
    <scope>NUCLEOTIDE SEQUENCE [LARGE SCALE GENOMIC DNA]</scope>
    <source>
        <strain evidence="5">zg-ZUI157</strain>
    </source>
</reference>
<dbReference type="InterPro" id="IPR002347">
    <property type="entry name" value="SDR_fam"/>
</dbReference>
<dbReference type="EMBL" id="CP076023">
    <property type="protein sequence ID" value="QWC15429.1"/>
    <property type="molecule type" value="Genomic_DNA"/>
</dbReference>
<dbReference type="SUPFAM" id="SSF51735">
    <property type="entry name" value="NAD(P)-binding Rossmann-fold domains"/>
    <property type="match status" value="1"/>
</dbReference>
<keyword evidence="2" id="KW-0560">Oxidoreductase</keyword>
<comment type="similarity">
    <text evidence="1 3">Belongs to the short-chain dehydrogenases/reductases (SDR) family.</text>
</comment>
<evidence type="ECO:0000313" key="5">
    <source>
        <dbReference type="Proteomes" id="UP000679335"/>
    </source>
</evidence>
<dbReference type="Gene3D" id="3.40.50.720">
    <property type="entry name" value="NAD(P)-binding Rossmann-like Domain"/>
    <property type="match status" value="1"/>
</dbReference>
<accession>A0ABX8GH16</accession>
<organism evidence="4 5">
    <name type="scientific">Cellulomonas dongxiuzhuiae</name>
    <dbReference type="NCBI Taxonomy" id="2819979"/>
    <lineage>
        <taxon>Bacteria</taxon>
        <taxon>Bacillati</taxon>
        <taxon>Actinomycetota</taxon>
        <taxon>Actinomycetes</taxon>
        <taxon>Micrococcales</taxon>
        <taxon>Cellulomonadaceae</taxon>
        <taxon>Cellulomonas</taxon>
    </lineage>
</organism>
<dbReference type="InterPro" id="IPR036291">
    <property type="entry name" value="NAD(P)-bd_dom_sf"/>
</dbReference>
<dbReference type="PANTHER" id="PTHR43008:SF4">
    <property type="entry name" value="CHAIN DEHYDROGENASE, PUTATIVE (AFU_ORTHOLOGUE AFUA_4G08710)-RELATED"/>
    <property type="match status" value="1"/>
</dbReference>
<protein>
    <submittedName>
        <fullName evidence="4">SDR family NAD(P)-dependent oxidoreductase</fullName>
    </submittedName>
</protein>
<evidence type="ECO:0000256" key="3">
    <source>
        <dbReference type="RuleBase" id="RU000363"/>
    </source>
</evidence>
<evidence type="ECO:0000256" key="1">
    <source>
        <dbReference type="ARBA" id="ARBA00006484"/>
    </source>
</evidence>
<evidence type="ECO:0000313" key="4">
    <source>
        <dbReference type="EMBL" id="QWC15429.1"/>
    </source>
</evidence>
<dbReference type="PRINTS" id="PR00080">
    <property type="entry name" value="SDRFAMILY"/>
</dbReference>
<dbReference type="Pfam" id="PF00106">
    <property type="entry name" value="adh_short"/>
    <property type="match status" value="1"/>
</dbReference>
<gene>
    <name evidence="4" type="ORF">KKR89_14155</name>
</gene>
<name>A0ABX8GH16_9CELL</name>
<keyword evidence="5" id="KW-1185">Reference proteome</keyword>
<dbReference type="Proteomes" id="UP000679335">
    <property type="component" value="Chromosome"/>
</dbReference>